<proteinExistence type="predicted"/>
<feature type="non-terminal residue" evidence="11">
    <location>
        <position position="1"/>
    </location>
</feature>
<dbReference type="GO" id="GO:0004930">
    <property type="term" value="F:G protein-coupled receptor activity"/>
    <property type="evidence" value="ECO:0007669"/>
    <property type="project" value="UniProtKB-KW"/>
</dbReference>
<organism evidence="11 12">
    <name type="scientific">Chloropsis cyanopogon</name>
    <dbReference type="NCBI Taxonomy" id="1218682"/>
    <lineage>
        <taxon>Eukaryota</taxon>
        <taxon>Metazoa</taxon>
        <taxon>Chordata</taxon>
        <taxon>Craniata</taxon>
        <taxon>Vertebrata</taxon>
        <taxon>Euteleostomi</taxon>
        <taxon>Archelosauria</taxon>
        <taxon>Archosauria</taxon>
        <taxon>Dinosauria</taxon>
        <taxon>Saurischia</taxon>
        <taxon>Theropoda</taxon>
        <taxon>Coelurosauria</taxon>
        <taxon>Aves</taxon>
        <taxon>Neognathae</taxon>
        <taxon>Neoaves</taxon>
        <taxon>Telluraves</taxon>
        <taxon>Australaves</taxon>
        <taxon>Passeriformes</taxon>
        <taxon>Corvoidea</taxon>
        <taxon>Irenidae</taxon>
        <taxon>Chloropsis</taxon>
    </lineage>
</organism>
<evidence type="ECO:0000256" key="6">
    <source>
        <dbReference type="ARBA" id="ARBA00023040"/>
    </source>
</evidence>
<dbReference type="PANTHER" id="PTHR26452">
    <property type="entry name" value="OLFACTORY RECEPTOR"/>
    <property type="match status" value="1"/>
</dbReference>
<feature type="transmembrane region" description="Helical" evidence="10">
    <location>
        <begin position="114"/>
        <end position="132"/>
    </location>
</feature>
<keyword evidence="5 10" id="KW-1133">Transmembrane helix</keyword>
<sequence>VSICKPLHYGTLLGSRGCVHMAAVAWSSGFLTALLHTAKTFSLPLCQGNVLGQFFYEIPQILKLSCSNFSLRELGLLILTSLLTFGCFVFILFSYVQIFRGVQSRDGTKPFPRLPHLAIISLFFSPAMYAYLAPPP</sequence>
<dbReference type="AlphaFoldDB" id="A0A852BKF7"/>
<dbReference type="Pfam" id="PF13853">
    <property type="entry name" value="7tm_4"/>
    <property type="match status" value="1"/>
</dbReference>
<keyword evidence="2" id="KW-1003">Cell membrane</keyword>
<evidence type="ECO:0000256" key="7">
    <source>
        <dbReference type="ARBA" id="ARBA00023136"/>
    </source>
</evidence>
<protein>
    <submittedName>
        <fullName evidence="11">O14AG protein</fullName>
    </submittedName>
</protein>
<keyword evidence="9" id="KW-0807">Transducer</keyword>
<reference evidence="11" key="1">
    <citation type="submission" date="2019-10" db="EMBL/GenBank/DDBJ databases">
        <title>Bird 10,000 Genomes (B10K) Project - Family phase.</title>
        <authorList>
            <person name="Zhang G."/>
        </authorList>
    </citation>
    <scope>NUCLEOTIDE SEQUENCE</scope>
    <source>
        <strain evidence="11">B10K-DU-002-57</strain>
        <tissue evidence="11">Muscle</tissue>
    </source>
</reference>
<dbReference type="GO" id="GO:0005886">
    <property type="term" value="C:plasma membrane"/>
    <property type="evidence" value="ECO:0007669"/>
    <property type="project" value="UniProtKB-SubCell"/>
</dbReference>
<evidence type="ECO:0000256" key="8">
    <source>
        <dbReference type="ARBA" id="ARBA00023170"/>
    </source>
</evidence>
<dbReference type="GO" id="GO:0004984">
    <property type="term" value="F:olfactory receptor activity"/>
    <property type="evidence" value="ECO:0007669"/>
    <property type="project" value="InterPro"/>
</dbReference>
<dbReference type="Gene3D" id="1.20.1070.10">
    <property type="entry name" value="Rhodopsin 7-helix transmembrane proteins"/>
    <property type="match status" value="1"/>
</dbReference>
<gene>
    <name evidence="11" type="primary">Or14a16</name>
    <name evidence="11" type="ORF">CHLCYA_R04015</name>
</gene>
<feature type="non-terminal residue" evidence="11">
    <location>
        <position position="136"/>
    </location>
</feature>
<evidence type="ECO:0000256" key="9">
    <source>
        <dbReference type="ARBA" id="ARBA00023224"/>
    </source>
</evidence>
<keyword evidence="6" id="KW-0297">G-protein coupled receptor</keyword>
<feature type="transmembrane region" description="Helical" evidence="10">
    <location>
        <begin position="74"/>
        <end position="93"/>
    </location>
</feature>
<dbReference type="EMBL" id="WEZZ01037935">
    <property type="protein sequence ID" value="NXP68481.1"/>
    <property type="molecule type" value="Genomic_DNA"/>
</dbReference>
<evidence type="ECO:0000256" key="5">
    <source>
        <dbReference type="ARBA" id="ARBA00022989"/>
    </source>
</evidence>
<accession>A0A852BKF7</accession>
<evidence type="ECO:0000256" key="10">
    <source>
        <dbReference type="SAM" id="Phobius"/>
    </source>
</evidence>
<dbReference type="InterPro" id="IPR000725">
    <property type="entry name" value="Olfact_rcpt"/>
</dbReference>
<evidence type="ECO:0000256" key="3">
    <source>
        <dbReference type="ARBA" id="ARBA00022692"/>
    </source>
</evidence>
<evidence type="ECO:0000256" key="4">
    <source>
        <dbReference type="ARBA" id="ARBA00022725"/>
    </source>
</evidence>
<keyword evidence="7 10" id="KW-0472">Membrane</keyword>
<comment type="subcellular location">
    <subcellularLocation>
        <location evidence="1">Cell membrane</location>
        <topology evidence="1">Multi-pass membrane protein</topology>
    </subcellularLocation>
</comment>
<dbReference type="InterPro" id="IPR050516">
    <property type="entry name" value="Olfactory_GPCR"/>
</dbReference>
<name>A0A852BKF7_9CORV</name>
<evidence type="ECO:0000313" key="12">
    <source>
        <dbReference type="Proteomes" id="UP000614263"/>
    </source>
</evidence>
<evidence type="ECO:0000313" key="11">
    <source>
        <dbReference type="EMBL" id="NXP68481.1"/>
    </source>
</evidence>
<evidence type="ECO:0000256" key="1">
    <source>
        <dbReference type="ARBA" id="ARBA00004651"/>
    </source>
</evidence>
<keyword evidence="8" id="KW-0675">Receptor</keyword>
<dbReference type="Proteomes" id="UP000614263">
    <property type="component" value="Unassembled WGS sequence"/>
</dbReference>
<comment type="caution">
    <text evidence="11">The sequence shown here is derived from an EMBL/GenBank/DDBJ whole genome shotgun (WGS) entry which is preliminary data.</text>
</comment>
<keyword evidence="4" id="KW-0552">Olfaction</keyword>
<dbReference type="SUPFAM" id="SSF81321">
    <property type="entry name" value="Family A G protein-coupled receptor-like"/>
    <property type="match status" value="1"/>
</dbReference>
<keyword evidence="12" id="KW-1185">Reference proteome</keyword>
<keyword evidence="3 10" id="KW-0812">Transmembrane</keyword>
<keyword evidence="4" id="KW-0716">Sensory transduction</keyword>
<evidence type="ECO:0000256" key="2">
    <source>
        <dbReference type="ARBA" id="ARBA00022475"/>
    </source>
</evidence>